<reference evidence="1" key="1">
    <citation type="submission" date="2018-02" db="EMBL/GenBank/DDBJ databases">
        <title>Rhizophora mucronata_Transcriptome.</title>
        <authorList>
            <person name="Meera S.P."/>
            <person name="Sreeshan A."/>
            <person name="Augustine A."/>
        </authorList>
    </citation>
    <scope>NUCLEOTIDE SEQUENCE</scope>
    <source>
        <tissue evidence="1">Leaf</tissue>
    </source>
</reference>
<evidence type="ECO:0000313" key="1">
    <source>
        <dbReference type="EMBL" id="MBX46620.1"/>
    </source>
</evidence>
<dbReference type="EMBL" id="GGEC01066136">
    <property type="protein sequence ID" value="MBX46620.1"/>
    <property type="molecule type" value="Transcribed_RNA"/>
</dbReference>
<name>A0A2P2NVZ9_RHIMU</name>
<dbReference type="AlphaFoldDB" id="A0A2P2NVZ9"/>
<proteinExistence type="predicted"/>
<organism evidence="1">
    <name type="scientific">Rhizophora mucronata</name>
    <name type="common">Asiatic mangrove</name>
    <dbReference type="NCBI Taxonomy" id="61149"/>
    <lineage>
        <taxon>Eukaryota</taxon>
        <taxon>Viridiplantae</taxon>
        <taxon>Streptophyta</taxon>
        <taxon>Embryophyta</taxon>
        <taxon>Tracheophyta</taxon>
        <taxon>Spermatophyta</taxon>
        <taxon>Magnoliopsida</taxon>
        <taxon>eudicotyledons</taxon>
        <taxon>Gunneridae</taxon>
        <taxon>Pentapetalae</taxon>
        <taxon>rosids</taxon>
        <taxon>fabids</taxon>
        <taxon>Malpighiales</taxon>
        <taxon>Rhizophoraceae</taxon>
        <taxon>Rhizophora</taxon>
    </lineage>
</organism>
<sequence>MNLNPEVRNNAWQWLSLILRNVLVSLQSEIPSFLLE</sequence>
<protein>
    <submittedName>
        <fullName evidence="1">Uncharacterized protein</fullName>
    </submittedName>
</protein>
<accession>A0A2P2NVZ9</accession>